<protein>
    <submittedName>
        <fullName evidence="2">Uncharacterized protein</fullName>
    </submittedName>
</protein>
<feature type="compositionally biased region" description="Basic and acidic residues" evidence="1">
    <location>
        <begin position="39"/>
        <end position="48"/>
    </location>
</feature>
<evidence type="ECO:0000313" key="2">
    <source>
        <dbReference type="EMBL" id="GCA64789.1"/>
    </source>
</evidence>
<reference evidence="2 3" key="1">
    <citation type="journal article" date="2018" name="PLoS ONE">
        <title>The draft genome of Kipferlia bialata reveals reductive genome evolution in fornicate parasites.</title>
        <authorList>
            <person name="Tanifuji G."/>
            <person name="Takabayashi S."/>
            <person name="Kume K."/>
            <person name="Takagi M."/>
            <person name="Nakayama T."/>
            <person name="Kamikawa R."/>
            <person name="Inagaki Y."/>
            <person name="Hashimoto T."/>
        </authorList>
    </citation>
    <scope>NUCLEOTIDE SEQUENCE [LARGE SCALE GENOMIC DNA]</scope>
    <source>
        <strain evidence="2">NY0173</strain>
    </source>
</reference>
<evidence type="ECO:0000313" key="3">
    <source>
        <dbReference type="Proteomes" id="UP000265618"/>
    </source>
</evidence>
<proteinExistence type="predicted"/>
<keyword evidence="3" id="KW-1185">Reference proteome</keyword>
<dbReference type="EMBL" id="BDIP01008588">
    <property type="protein sequence ID" value="GCA64789.1"/>
    <property type="molecule type" value="Genomic_DNA"/>
</dbReference>
<feature type="compositionally biased region" description="Polar residues" evidence="1">
    <location>
        <begin position="1"/>
        <end position="15"/>
    </location>
</feature>
<feature type="non-terminal residue" evidence="2">
    <location>
        <position position="48"/>
    </location>
</feature>
<feature type="compositionally biased region" description="Basic residues" evidence="1">
    <location>
        <begin position="19"/>
        <end position="30"/>
    </location>
</feature>
<feature type="region of interest" description="Disordered" evidence="1">
    <location>
        <begin position="1"/>
        <end position="48"/>
    </location>
</feature>
<dbReference type="AlphaFoldDB" id="A0A391P3S3"/>
<evidence type="ECO:0000256" key="1">
    <source>
        <dbReference type="SAM" id="MobiDB-lite"/>
    </source>
</evidence>
<gene>
    <name evidence="2" type="ORF">KIPB_015392</name>
</gene>
<comment type="caution">
    <text evidence="2">The sequence shown here is derived from an EMBL/GenBank/DDBJ whole genome shotgun (WGS) entry which is preliminary data.</text>
</comment>
<organism evidence="2 3">
    <name type="scientific">Kipferlia bialata</name>
    <dbReference type="NCBI Taxonomy" id="797122"/>
    <lineage>
        <taxon>Eukaryota</taxon>
        <taxon>Metamonada</taxon>
        <taxon>Carpediemonas-like organisms</taxon>
        <taxon>Kipferlia</taxon>
    </lineage>
</organism>
<accession>A0A391P3S3</accession>
<sequence>MASRSRTGEGSQVSGSQHSHARHHRQRHSKQGQEALVKALERVADSDN</sequence>
<name>A0A391P3S3_9EUKA</name>
<dbReference type="Proteomes" id="UP000265618">
    <property type="component" value="Unassembled WGS sequence"/>
</dbReference>